<evidence type="ECO:0000256" key="7">
    <source>
        <dbReference type="PROSITE-ProRule" id="PRU00473"/>
    </source>
</evidence>
<dbReference type="RefSeq" id="WP_126044723.1">
    <property type="nucleotide sequence ID" value="NZ_RXFM01000037.1"/>
</dbReference>
<dbReference type="CDD" id="cd07185">
    <property type="entry name" value="OmpA_C-like"/>
    <property type="match status" value="1"/>
</dbReference>
<dbReference type="InterPro" id="IPR025713">
    <property type="entry name" value="MotB-like_N_dom"/>
</dbReference>
<dbReference type="EMBL" id="RXFM01000037">
    <property type="protein sequence ID" value="RST67055.1"/>
    <property type="molecule type" value="Genomic_DNA"/>
</dbReference>
<evidence type="ECO:0000256" key="1">
    <source>
        <dbReference type="ARBA" id="ARBA00004162"/>
    </source>
</evidence>
<dbReference type="InterPro" id="IPR050330">
    <property type="entry name" value="Bact_OuterMem_StrucFunc"/>
</dbReference>
<evidence type="ECO:0000259" key="9">
    <source>
        <dbReference type="PROSITE" id="PS51123"/>
    </source>
</evidence>
<evidence type="ECO:0000313" key="10">
    <source>
        <dbReference type="EMBL" id="RST67055.1"/>
    </source>
</evidence>
<dbReference type="Proteomes" id="UP000279470">
    <property type="component" value="Unassembled WGS sequence"/>
</dbReference>
<comment type="similarity">
    <text evidence="2">Belongs to the MotB family.</text>
</comment>
<evidence type="ECO:0000256" key="3">
    <source>
        <dbReference type="ARBA" id="ARBA00022475"/>
    </source>
</evidence>
<evidence type="ECO:0000256" key="6">
    <source>
        <dbReference type="ARBA" id="ARBA00023136"/>
    </source>
</evidence>
<protein>
    <recommendedName>
        <fullName evidence="9">OmpA-like domain-containing protein</fullName>
    </recommendedName>
</protein>
<keyword evidence="3" id="KW-1003">Cell membrane</keyword>
<keyword evidence="11" id="KW-1185">Reference proteome</keyword>
<feature type="transmembrane region" description="Helical" evidence="8">
    <location>
        <begin position="29"/>
        <end position="48"/>
    </location>
</feature>
<dbReference type="PANTHER" id="PTHR30329:SF21">
    <property type="entry name" value="LIPOPROTEIN YIAD-RELATED"/>
    <property type="match status" value="1"/>
</dbReference>
<dbReference type="Pfam" id="PF13677">
    <property type="entry name" value="MotB_plug"/>
    <property type="match status" value="1"/>
</dbReference>
<evidence type="ECO:0000313" key="11">
    <source>
        <dbReference type="Proteomes" id="UP000279470"/>
    </source>
</evidence>
<evidence type="ECO:0000256" key="4">
    <source>
        <dbReference type="ARBA" id="ARBA00022692"/>
    </source>
</evidence>
<evidence type="ECO:0000256" key="2">
    <source>
        <dbReference type="ARBA" id="ARBA00008914"/>
    </source>
</evidence>
<organism evidence="10 11">
    <name type="scientific">Candidatus Aquarickettsia rohweri</name>
    <dbReference type="NCBI Taxonomy" id="2602574"/>
    <lineage>
        <taxon>Bacteria</taxon>
        <taxon>Pseudomonadati</taxon>
        <taxon>Pseudomonadota</taxon>
        <taxon>Alphaproteobacteria</taxon>
        <taxon>Rickettsiales</taxon>
        <taxon>Candidatus Midichloriaceae</taxon>
        <taxon>Candidatus Aquarickettsia</taxon>
    </lineage>
</organism>
<feature type="domain" description="OmpA-like" evidence="9">
    <location>
        <begin position="149"/>
        <end position="268"/>
    </location>
</feature>
<name>A0A3R9XQN3_9RICK</name>
<evidence type="ECO:0000256" key="8">
    <source>
        <dbReference type="SAM" id="Phobius"/>
    </source>
</evidence>
<dbReference type="Gene3D" id="3.30.1330.60">
    <property type="entry name" value="OmpA-like domain"/>
    <property type="match status" value="1"/>
</dbReference>
<dbReference type="AlphaFoldDB" id="A0A3R9XQN3"/>
<keyword evidence="6 7" id="KW-0472">Membrane</keyword>
<sequence length="280" mass="32229">MQKNKLQTRIIRKKKFNNRNDYHGGSWKLAYADFVTALMAFFLLLWLLSATPNKKLQTVAQYFVPTLSFLQKEVKNKDNDYQYNNKIGIQYGVEHVGDIVYVKKEGEKINVAEINNKIFSKIESQIDNLIQDSQGIQQNISYKNTLNGLEITINDQDKHPLFQIGSSELTDYAKNLLDNIIKFIKFSPNLIQISGYTDKSNQSPLVKYGDWELSSDRADSDRRYLLIKGISPERIHSLIARADTDLIDQDNPYSPINRRITITLLRKEGAANYKIATPMD</sequence>
<dbReference type="PROSITE" id="PS51123">
    <property type="entry name" value="OMPA_2"/>
    <property type="match status" value="1"/>
</dbReference>
<evidence type="ECO:0000256" key="5">
    <source>
        <dbReference type="ARBA" id="ARBA00022989"/>
    </source>
</evidence>
<keyword evidence="4 8" id="KW-0812">Transmembrane</keyword>
<dbReference type="OrthoDB" id="7170686at2"/>
<reference evidence="11" key="1">
    <citation type="submission" date="2018-11" db="EMBL/GenBank/DDBJ databases">
        <title>Phylogenetic, genomic, and biogeographic characterization of a novel and ubiquitous marine invertebrate-associated Rickettsiales parasite, Candidatus Marinoinvertebrata rohwerii, gen. nov., sp. nov.</title>
        <authorList>
            <person name="Klinges J.G."/>
            <person name="Rosales S.M."/>
            <person name="Mcminds R."/>
            <person name="Shaver E.C."/>
            <person name="Shantz A."/>
            <person name="Peters E.C."/>
            <person name="Burkepile D.E."/>
            <person name="Silliman B.R."/>
            <person name="Vega Thurber R.L."/>
        </authorList>
    </citation>
    <scope>NUCLEOTIDE SEQUENCE [LARGE SCALE GENOMIC DNA]</scope>
    <source>
        <strain evidence="11">a_cerv_44</strain>
    </source>
</reference>
<comment type="subcellular location">
    <subcellularLocation>
        <location evidence="1">Cell membrane</location>
        <topology evidence="1">Single-pass membrane protein</topology>
    </subcellularLocation>
</comment>
<gene>
    <name evidence="10" type="ORF">EIC27_03310</name>
</gene>
<keyword evidence="5 8" id="KW-1133">Transmembrane helix</keyword>
<proteinExistence type="inferred from homology"/>
<dbReference type="SUPFAM" id="SSF103088">
    <property type="entry name" value="OmpA-like"/>
    <property type="match status" value="1"/>
</dbReference>
<dbReference type="GO" id="GO:0005886">
    <property type="term" value="C:plasma membrane"/>
    <property type="evidence" value="ECO:0007669"/>
    <property type="project" value="UniProtKB-SubCell"/>
</dbReference>
<dbReference type="Pfam" id="PF00691">
    <property type="entry name" value="OmpA"/>
    <property type="match status" value="1"/>
</dbReference>
<dbReference type="InterPro" id="IPR036737">
    <property type="entry name" value="OmpA-like_sf"/>
</dbReference>
<dbReference type="PANTHER" id="PTHR30329">
    <property type="entry name" value="STATOR ELEMENT OF FLAGELLAR MOTOR COMPLEX"/>
    <property type="match status" value="1"/>
</dbReference>
<accession>A0A3R9XQN3</accession>
<comment type="caution">
    <text evidence="10">The sequence shown here is derived from an EMBL/GenBank/DDBJ whole genome shotgun (WGS) entry which is preliminary data.</text>
</comment>
<dbReference type="InterPro" id="IPR006665">
    <property type="entry name" value="OmpA-like"/>
</dbReference>